<keyword evidence="2" id="KW-0472">Membrane</keyword>
<gene>
    <name evidence="3" type="ORF">DQQ10_26180</name>
</gene>
<evidence type="ECO:0000256" key="1">
    <source>
        <dbReference type="SAM" id="MobiDB-lite"/>
    </source>
</evidence>
<feature type="compositionally biased region" description="Basic residues" evidence="1">
    <location>
        <begin position="49"/>
        <end position="60"/>
    </location>
</feature>
<dbReference type="Proteomes" id="UP000251889">
    <property type="component" value="Unassembled WGS sequence"/>
</dbReference>
<dbReference type="OrthoDB" id="9925878at2"/>
<comment type="caution">
    <text evidence="3">The sequence shown here is derived from an EMBL/GenBank/DDBJ whole genome shotgun (WGS) entry which is preliminary data.</text>
</comment>
<keyword evidence="2" id="KW-0812">Transmembrane</keyword>
<keyword evidence="2" id="KW-1133">Transmembrane helix</keyword>
<feature type="transmembrane region" description="Helical" evidence="2">
    <location>
        <begin position="12"/>
        <end position="30"/>
    </location>
</feature>
<evidence type="ECO:0000313" key="4">
    <source>
        <dbReference type="Proteomes" id="UP000251889"/>
    </source>
</evidence>
<evidence type="ECO:0000313" key="3">
    <source>
        <dbReference type="EMBL" id="RAV97962.1"/>
    </source>
</evidence>
<protein>
    <submittedName>
        <fullName evidence="3">Uncharacterized protein</fullName>
    </submittedName>
</protein>
<proteinExistence type="predicted"/>
<accession>A0A364XUZ7</accession>
<feature type="region of interest" description="Disordered" evidence="1">
    <location>
        <begin position="39"/>
        <end position="60"/>
    </location>
</feature>
<dbReference type="EMBL" id="QMFY01000024">
    <property type="protein sequence ID" value="RAV97962.1"/>
    <property type="molecule type" value="Genomic_DNA"/>
</dbReference>
<dbReference type="RefSeq" id="WP_112749908.1">
    <property type="nucleotide sequence ID" value="NZ_QMFY01000024.1"/>
</dbReference>
<evidence type="ECO:0000256" key="2">
    <source>
        <dbReference type="SAM" id="Phobius"/>
    </source>
</evidence>
<name>A0A364XUZ7_9BACT</name>
<sequence length="60" mass="6888">MKLVDLKALKYFIAYGVMIVGFFTYSGIVGKKWFNPTPTHREGQPGTSHRVHGTGYRYHK</sequence>
<reference evidence="3 4" key="1">
    <citation type="submission" date="2018-06" db="EMBL/GenBank/DDBJ databases">
        <title>Chryseolinea flavus sp. nov., a member of the phylum Bacteroidetes isolated from soil.</title>
        <authorList>
            <person name="Li Y."/>
            <person name="Wang J."/>
        </authorList>
    </citation>
    <scope>NUCLEOTIDE SEQUENCE [LARGE SCALE GENOMIC DNA]</scope>
    <source>
        <strain evidence="3 4">SDU1-6</strain>
    </source>
</reference>
<keyword evidence="4" id="KW-1185">Reference proteome</keyword>
<organism evidence="3 4">
    <name type="scientific">Pseudochryseolinea flava</name>
    <dbReference type="NCBI Taxonomy" id="2059302"/>
    <lineage>
        <taxon>Bacteria</taxon>
        <taxon>Pseudomonadati</taxon>
        <taxon>Bacteroidota</taxon>
        <taxon>Cytophagia</taxon>
        <taxon>Cytophagales</taxon>
        <taxon>Fulvivirgaceae</taxon>
        <taxon>Pseudochryseolinea</taxon>
    </lineage>
</organism>
<dbReference type="AlphaFoldDB" id="A0A364XUZ7"/>